<comment type="caution">
    <text evidence="2">The sequence shown here is derived from an EMBL/GenBank/DDBJ whole genome shotgun (WGS) entry which is preliminary data.</text>
</comment>
<reference evidence="2 3" key="1">
    <citation type="submission" date="2018-11" db="EMBL/GenBank/DDBJ databases">
        <title>Draft genome analysis of Rheinheimera mesophila isolated from an industrial waste site.</title>
        <authorList>
            <person name="Yu Q."/>
            <person name="Qi Y."/>
            <person name="Zhang H."/>
            <person name="Lu Y."/>
            <person name="Pu J."/>
        </authorList>
    </citation>
    <scope>NUCLEOTIDE SEQUENCE [LARGE SCALE GENOMIC DNA]</scope>
    <source>
        <strain evidence="2 3">IITR13</strain>
    </source>
</reference>
<feature type="region of interest" description="Disordered" evidence="1">
    <location>
        <begin position="133"/>
        <end position="185"/>
    </location>
</feature>
<dbReference type="Proteomes" id="UP000276260">
    <property type="component" value="Unassembled WGS sequence"/>
</dbReference>
<protein>
    <submittedName>
        <fullName evidence="2">Uncharacterized protein</fullName>
    </submittedName>
</protein>
<dbReference type="RefSeq" id="WP_046519601.1">
    <property type="nucleotide sequence ID" value="NZ_LAVS01000014.1"/>
</dbReference>
<gene>
    <name evidence="2" type="ORF">EIK76_01820</name>
</gene>
<organism evidence="2 3">
    <name type="scientific">Rheinheimera mesophila</name>
    <dbReference type="NCBI Taxonomy" id="1547515"/>
    <lineage>
        <taxon>Bacteria</taxon>
        <taxon>Pseudomonadati</taxon>
        <taxon>Pseudomonadota</taxon>
        <taxon>Gammaproteobacteria</taxon>
        <taxon>Chromatiales</taxon>
        <taxon>Chromatiaceae</taxon>
        <taxon>Rheinheimera</taxon>
    </lineage>
</organism>
<accession>A0A3P3QNN2</accession>
<proteinExistence type="predicted"/>
<feature type="compositionally biased region" description="Acidic residues" evidence="1">
    <location>
        <begin position="156"/>
        <end position="175"/>
    </location>
</feature>
<evidence type="ECO:0000313" key="3">
    <source>
        <dbReference type="Proteomes" id="UP000276260"/>
    </source>
</evidence>
<dbReference type="OrthoDB" id="5769186at2"/>
<sequence length="185" mass="21300">MSKTFDKNRLEALKTDAYENIESYNDPDTPKALEKFTAQIKSILQADPKMLQSVPEYLPVALYGRVKFSAESNLKWAAWLAKNTMPVWDEFKTSVAFNNADLPLVKTIREFNEELLIESCAVLFMLNKHVAAAPGPRDQHDEDDEDSDELSFRNEAEDDYEGQDDDEEGYDDQYDEITFNREGRL</sequence>
<dbReference type="EMBL" id="RRCF01000001">
    <property type="protein sequence ID" value="RRJ22847.1"/>
    <property type="molecule type" value="Genomic_DNA"/>
</dbReference>
<keyword evidence="3" id="KW-1185">Reference proteome</keyword>
<evidence type="ECO:0000256" key="1">
    <source>
        <dbReference type="SAM" id="MobiDB-lite"/>
    </source>
</evidence>
<name>A0A3P3QNN2_9GAMM</name>
<dbReference type="AlphaFoldDB" id="A0A3P3QNN2"/>
<evidence type="ECO:0000313" key="2">
    <source>
        <dbReference type="EMBL" id="RRJ22847.1"/>
    </source>
</evidence>